<dbReference type="AlphaFoldDB" id="A0A8S0SH13"/>
<comment type="caution">
    <text evidence="2">The sequence shown here is derived from an EMBL/GenBank/DDBJ whole genome shotgun (WGS) entry which is preliminary data.</text>
</comment>
<organism evidence="2 3">
    <name type="scientific">Olea europaea subsp. europaea</name>
    <dbReference type="NCBI Taxonomy" id="158383"/>
    <lineage>
        <taxon>Eukaryota</taxon>
        <taxon>Viridiplantae</taxon>
        <taxon>Streptophyta</taxon>
        <taxon>Embryophyta</taxon>
        <taxon>Tracheophyta</taxon>
        <taxon>Spermatophyta</taxon>
        <taxon>Magnoliopsida</taxon>
        <taxon>eudicotyledons</taxon>
        <taxon>Gunneridae</taxon>
        <taxon>Pentapetalae</taxon>
        <taxon>asterids</taxon>
        <taxon>lamiids</taxon>
        <taxon>Lamiales</taxon>
        <taxon>Oleaceae</taxon>
        <taxon>Oleeae</taxon>
        <taxon>Olea</taxon>
    </lineage>
</organism>
<keyword evidence="3" id="KW-1185">Reference proteome</keyword>
<dbReference type="Proteomes" id="UP000594638">
    <property type="component" value="Unassembled WGS sequence"/>
</dbReference>
<feature type="non-terminal residue" evidence="2">
    <location>
        <position position="165"/>
    </location>
</feature>
<name>A0A8S0SH13_OLEEU</name>
<reference evidence="2 3" key="1">
    <citation type="submission" date="2019-12" db="EMBL/GenBank/DDBJ databases">
        <authorList>
            <person name="Alioto T."/>
            <person name="Alioto T."/>
            <person name="Gomez Garrido J."/>
        </authorList>
    </citation>
    <scope>NUCLEOTIDE SEQUENCE [LARGE SCALE GENOMIC DNA]</scope>
</reference>
<gene>
    <name evidence="2" type="ORF">OLEA9_A066972</name>
</gene>
<protein>
    <submittedName>
        <fullName evidence="2">Uncharacterized protein</fullName>
    </submittedName>
</protein>
<feature type="compositionally biased region" description="Basic and acidic residues" evidence="1">
    <location>
        <begin position="8"/>
        <end position="17"/>
    </location>
</feature>
<feature type="region of interest" description="Disordered" evidence="1">
    <location>
        <begin position="1"/>
        <end position="24"/>
    </location>
</feature>
<sequence length="165" mass="18690">NHVGTSFIDREGLKKSEGGGGESHGMATLAHWRPVVAVPVTAPQLFGRPADLDPLPRFRRVRNLARPGRVTPPPASPLVLRCSMYCKVVMLYLLSKYKYDVKLKLKVFPNHFIRPPTSPIGTTTLATRILHFPYGVRGKWWPTRVFTQLQPSFSVREDRYPVVKE</sequence>
<evidence type="ECO:0000313" key="2">
    <source>
        <dbReference type="EMBL" id="CAA2990886.1"/>
    </source>
</evidence>
<accession>A0A8S0SH13</accession>
<proteinExistence type="predicted"/>
<evidence type="ECO:0000256" key="1">
    <source>
        <dbReference type="SAM" id="MobiDB-lite"/>
    </source>
</evidence>
<evidence type="ECO:0000313" key="3">
    <source>
        <dbReference type="Proteomes" id="UP000594638"/>
    </source>
</evidence>
<dbReference type="EMBL" id="CACTIH010004458">
    <property type="protein sequence ID" value="CAA2990886.1"/>
    <property type="molecule type" value="Genomic_DNA"/>
</dbReference>
<dbReference type="Gramene" id="OE9A066972T1">
    <property type="protein sequence ID" value="OE9A066972C1"/>
    <property type="gene ID" value="OE9A066972"/>
</dbReference>